<evidence type="ECO:0000256" key="6">
    <source>
        <dbReference type="PIRNR" id="PIRNR000446"/>
    </source>
</evidence>
<dbReference type="InterPro" id="IPR014043">
    <property type="entry name" value="Acyl_transferase_dom"/>
</dbReference>
<dbReference type="InterPro" id="IPR016036">
    <property type="entry name" value="Malonyl_transacylase_ACP-bd"/>
</dbReference>
<evidence type="ECO:0000313" key="8">
    <source>
        <dbReference type="EMBL" id="MDO7362062.1"/>
    </source>
</evidence>
<name>A0ABT8ZCI5_9GAMM</name>
<proteinExistence type="inferred from homology"/>
<dbReference type="InterPro" id="IPR016035">
    <property type="entry name" value="Acyl_Trfase/lysoPLipase"/>
</dbReference>
<dbReference type="EMBL" id="JAUPID010000011">
    <property type="protein sequence ID" value="MDO7362062.1"/>
    <property type="molecule type" value="Genomic_DNA"/>
</dbReference>
<dbReference type="Gene3D" id="3.30.70.250">
    <property type="entry name" value="Malonyl-CoA ACP transacylase, ACP-binding"/>
    <property type="match status" value="1"/>
</dbReference>
<protein>
    <recommendedName>
        <fullName evidence="2 6">Malonyl CoA-acyl carrier protein transacylase</fullName>
        <ecNumber evidence="1 6">2.3.1.39</ecNumber>
    </recommendedName>
</protein>
<evidence type="ECO:0000313" key="9">
    <source>
        <dbReference type="Proteomes" id="UP001175780"/>
    </source>
</evidence>
<gene>
    <name evidence="8" type="primary">mdcH</name>
    <name evidence="8" type="ORF">Q5X34_10255</name>
</gene>
<accession>A0ABT8ZCI5</accession>
<dbReference type="RefSeq" id="WP_262470364.1">
    <property type="nucleotide sequence ID" value="NZ_JAUPID010000011.1"/>
</dbReference>
<dbReference type="InterPro" id="IPR001227">
    <property type="entry name" value="Ac_transferase_dom_sf"/>
</dbReference>
<sequence>MASIWVYPGQGVQRSNMLHDLPQTALVKEYLERASDALKEDVLMLDSPAALQSTRAVQLCLLVSGVMSSALLTAENLTPDYVAGLSIGAWSAAVVAGVLAFEDAVRLVAYRGELMQNAYPTGYGMTALIGTDRAAVETWVKQIYEITPEVFVANINAHNQIVISGNFETMNQVAFLAKQQGVVAKKLDVSVPSHCELLSQQAKQLAASMEGVTLKQPKIRYLSGTTARTLSRPEQIGDDLAFNMSRTVDWESTIQAAWERGVRLQIEALPGTVLTTLARRIFKEGTVLSFQGTRLDSIQLAMQNENNASLLLQYKLKIQ</sequence>
<evidence type="ECO:0000256" key="5">
    <source>
        <dbReference type="ARBA" id="ARBA00048462"/>
    </source>
</evidence>
<evidence type="ECO:0000259" key="7">
    <source>
        <dbReference type="SMART" id="SM00827"/>
    </source>
</evidence>
<evidence type="ECO:0000256" key="4">
    <source>
        <dbReference type="ARBA" id="ARBA00023315"/>
    </source>
</evidence>
<dbReference type="PANTHER" id="PTHR42681:SF1">
    <property type="entry name" value="MALONYL-COA-ACYL CARRIER PROTEIN TRANSACYLASE, MITOCHONDRIAL"/>
    <property type="match status" value="1"/>
</dbReference>
<dbReference type="NCBIfam" id="TIGR03131">
    <property type="entry name" value="malonate_mdcH"/>
    <property type="match status" value="1"/>
</dbReference>
<dbReference type="InterPro" id="IPR050858">
    <property type="entry name" value="Mal-CoA-ACP_Trans/PKS_FabD"/>
</dbReference>
<dbReference type="Gene3D" id="3.40.366.10">
    <property type="entry name" value="Malonyl-Coenzyme A Acyl Carrier Protein, domain 2"/>
    <property type="match status" value="1"/>
</dbReference>
<dbReference type="SUPFAM" id="SSF55048">
    <property type="entry name" value="Probable ACP-binding domain of malonyl-CoA ACP transacylase"/>
    <property type="match status" value="1"/>
</dbReference>
<reference evidence="8" key="1">
    <citation type="submission" date="2023-07" db="EMBL/GenBank/DDBJ databases">
        <title>Whole genome sequencing of environmental Acinetobacter calcoaceticus-baumannii complex from non-hospital environment.</title>
        <authorList>
            <person name="Wee S.K."/>
            <person name="Khoo E.Z.Y."/>
            <person name="Mohammad T.A.-H."/>
            <person name="Tan S.E.K."/>
            <person name="Yap E.P.H."/>
        </authorList>
    </citation>
    <scope>NUCLEOTIDE SEQUENCE</scope>
    <source>
        <strain evidence="8">PUMA0118</strain>
    </source>
</reference>
<dbReference type="PANTHER" id="PTHR42681">
    <property type="entry name" value="MALONYL-COA-ACYL CARRIER PROTEIN TRANSACYLASE, MITOCHONDRIAL"/>
    <property type="match status" value="1"/>
</dbReference>
<dbReference type="Proteomes" id="UP001175780">
    <property type="component" value="Unassembled WGS sequence"/>
</dbReference>
<comment type="similarity">
    <text evidence="6">Belongs to the fabD family.</text>
</comment>
<feature type="domain" description="Malonyl-CoA:ACP transacylase (MAT)" evidence="7">
    <location>
        <begin position="6"/>
        <end position="295"/>
    </location>
</feature>
<keyword evidence="4 6" id="KW-0012">Acyltransferase</keyword>
<evidence type="ECO:0000256" key="2">
    <source>
        <dbReference type="ARBA" id="ARBA00018953"/>
    </source>
</evidence>
<organism evidence="8 9">
    <name type="scientific">Acinetobacter geminorum</name>
    <dbReference type="NCBI Taxonomy" id="2730922"/>
    <lineage>
        <taxon>Bacteria</taxon>
        <taxon>Pseudomonadati</taxon>
        <taxon>Pseudomonadota</taxon>
        <taxon>Gammaproteobacteria</taxon>
        <taxon>Moraxellales</taxon>
        <taxon>Moraxellaceae</taxon>
        <taxon>Acinetobacter</taxon>
    </lineage>
</organism>
<dbReference type="InterPro" id="IPR017554">
    <property type="entry name" value="Malonate_deCOase_MdcHsu"/>
</dbReference>
<keyword evidence="9" id="KW-1185">Reference proteome</keyword>
<evidence type="ECO:0000256" key="1">
    <source>
        <dbReference type="ARBA" id="ARBA00013258"/>
    </source>
</evidence>
<evidence type="ECO:0000256" key="3">
    <source>
        <dbReference type="ARBA" id="ARBA00022679"/>
    </source>
</evidence>
<dbReference type="EC" id="2.3.1.39" evidence="1 6"/>
<dbReference type="Pfam" id="PF00698">
    <property type="entry name" value="Acyl_transf_1"/>
    <property type="match status" value="1"/>
</dbReference>
<keyword evidence="3 6" id="KW-0808">Transferase</keyword>
<dbReference type="SUPFAM" id="SSF52151">
    <property type="entry name" value="FabD/lysophospholipase-like"/>
    <property type="match status" value="1"/>
</dbReference>
<comment type="caution">
    <text evidence="8">The sequence shown here is derived from an EMBL/GenBank/DDBJ whole genome shotgun (WGS) entry which is preliminary data.</text>
</comment>
<dbReference type="PIRSF" id="PIRSF000446">
    <property type="entry name" value="Mct"/>
    <property type="match status" value="1"/>
</dbReference>
<dbReference type="SMART" id="SM00827">
    <property type="entry name" value="PKS_AT"/>
    <property type="match status" value="1"/>
</dbReference>
<comment type="catalytic activity">
    <reaction evidence="5 6">
        <text>holo-[ACP] + malonyl-CoA = malonyl-[ACP] + CoA</text>
        <dbReference type="Rhea" id="RHEA:41792"/>
        <dbReference type="Rhea" id="RHEA-COMP:9623"/>
        <dbReference type="Rhea" id="RHEA-COMP:9685"/>
        <dbReference type="ChEBI" id="CHEBI:57287"/>
        <dbReference type="ChEBI" id="CHEBI:57384"/>
        <dbReference type="ChEBI" id="CHEBI:64479"/>
        <dbReference type="ChEBI" id="CHEBI:78449"/>
        <dbReference type="EC" id="2.3.1.39"/>
    </reaction>
</comment>
<dbReference type="InterPro" id="IPR024925">
    <property type="entry name" value="Malonyl_CoA-ACP_transAc"/>
</dbReference>